<evidence type="ECO:0000259" key="7">
    <source>
        <dbReference type="SMART" id="SM00644"/>
    </source>
</evidence>
<dbReference type="Proteomes" id="UP000295444">
    <property type="component" value="Unassembled WGS sequence"/>
</dbReference>
<evidence type="ECO:0000256" key="6">
    <source>
        <dbReference type="SAM" id="SignalP"/>
    </source>
</evidence>
<sequence>MPRPFRTSVVAAASLVAGITLALPQADATPADQHRQQDFASAAQEFGVPQNVLMAVSYLESRWDSHGGTPSTDGGYGPMHLTDATAATAHKPAFSEAADDPRGDTARPQRSAPNSARQSTPDLSAPALHTVDLAASLTGVDAATLRTDPRQNIRGGAALLAHYQGNHSTDPAQWFGAVARYGDTEFADEVFSTLRTGMARTTDDGQRVTLAAVPNLPASPAAANDPGTECPTDLGCESVPAPYQSLSSDPTDYGNHDLANRPTSQKITYIIIHDTEGTWNTVMNLAQDPTYVSWHYTIRSADGHVAQHVPTKDVAWHAGNWYVNAKSIGIEHEGFAADATWYTEALYRSSTKLVRYLAAKYGIPLDRAHILGHDNVPGTVPSTVRGMHWDPGPYWDWDHYMDLLGAPIRANGTVHTRMVTIDPDYATNQPVFTGCDSANPTAQCAPHGSTSVILHTQPSDSAPMLTDIGLHPDGTPGTTLLSDHSSRAETGQQYAVAGRQGGWTAIWYLGQKGWFHTADAKWASGVVVTPKAGKTSIPVYGRAYPEASAYPAGVPVQTVTPLQYTLPAGQRYVLGQTAADEYYYSTTFDTASHQVIKGQTKYLQIQFGHRIAYVNAADVNVIPSFAP</sequence>
<dbReference type="Gene3D" id="1.10.530.10">
    <property type="match status" value="1"/>
</dbReference>
<keyword evidence="3" id="KW-0378">Hydrolase</keyword>
<dbReference type="InterPro" id="IPR002502">
    <property type="entry name" value="Amidase_domain"/>
</dbReference>
<keyword evidence="9" id="KW-1185">Reference proteome</keyword>
<evidence type="ECO:0000256" key="1">
    <source>
        <dbReference type="ARBA" id="ARBA00001561"/>
    </source>
</evidence>
<dbReference type="FunFam" id="3.40.80.10:FF:000006">
    <property type="entry name" value="N-acetylmuramoyl-L-alanine amidase"/>
    <property type="match status" value="1"/>
</dbReference>
<feature type="domain" description="N-acetylmuramoyl-L-alanine amidase" evidence="7">
    <location>
        <begin position="256"/>
        <end position="392"/>
    </location>
</feature>
<keyword evidence="4" id="KW-0961">Cell wall biogenesis/degradation</keyword>
<evidence type="ECO:0000256" key="5">
    <source>
        <dbReference type="SAM" id="MobiDB-lite"/>
    </source>
</evidence>
<dbReference type="AlphaFoldDB" id="A0A4R6SR95"/>
<gene>
    <name evidence="8" type="ORF">EV186_1011781</name>
</gene>
<organism evidence="8 9">
    <name type="scientific">Labedaea rhizosphaerae</name>
    <dbReference type="NCBI Taxonomy" id="598644"/>
    <lineage>
        <taxon>Bacteria</taxon>
        <taxon>Bacillati</taxon>
        <taxon>Actinomycetota</taxon>
        <taxon>Actinomycetes</taxon>
        <taxon>Pseudonocardiales</taxon>
        <taxon>Pseudonocardiaceae</taxon>
        <taxon>Labedaea</taxon>
    </lineage>
</organism>
<dbReference type="GO" id="GO:0009253">
    <property type="term" value="P:peptidoglycan catabolic process"/>
    <property type="evidence" value="ECO:0007669"/>
    <property type="project" value="InterPro"/>
</dbReference>
<reference evidence="8 9" key="1">
    <citation type="submission" date="2019-03" db="EMBL/GenBank/DDBJ databases">
        <title>Genomic Encyclopedia of Type Strains, Phase IV (KMG-IV): sequencing the most valuable type-strain genomes for metagenomic binning, comparative biology and taxonomic classification.</title>
        <authorList>
            <person name="Goeker M."/>
        </authorList>
    </citation>
    <scope>NUCLEOTIDE SEQUENCE [LARGE SCALE GENOMIC DNA]</scope>
    <source>
        <strain evidence="8 9">DSM 45361</strain>
    </source>
</reference>
<feature type="compositionally biased region" description="Polar residues" evidence="5">
    <location>
        <begin position="111"/>
        <end position="122"/>
    </location>
</feature>
<feature type="chain" id="PRO_5039211492" description="N-acetylmuramoyl-L-alanine amidase" evidence="6">
    <location>
        <begin position="23"/>
        <end position="627"/>
    </location>
</feature>
<dbReference type="GO" id="GO:0009254">
    <property type="term" value="P:peptidoglycan turnover"/>
    <property type="evidence" value="ECO:0007669"/>
    <property type="project" value="TreeGrafter"/>
</dbReference>
<dbReference type="InterPro" id="IPR051206">
    <property type="entry name" value="NAMLAA_amidase_2"/>
</dbReference>
<feature type="signal peptide" evidence="6">
    <location>
        <begin position="1"/>
        <end position="22"/>
    </location>
</feature>
<dbReference type="InterPro" id="IPR036505">
    <property type="entry name" value="Amidase/PGRP_sf"/>
</dbReference>
<proteinExistence type="predicted"/>
<name>A0A4R6SR95_LABRH</name>
<comment type="catalytic activity">
    <reaction evidence="1">
        <text>Hydrolyzes the link between N-acetylmuramoyl residues and L-amino acid residues in certain cell-wall glycopeptides.</text>
        <dbReference type="EC" id="3.5.1.28"/>
    </reaction>
</comment>
<dbReference type="GO" id="GO:0008745">
    <property type="term" value="F:N-acetylmuramoyl-L-alanine amidase activity"/>
    <property type="evidence" value="ECO:0007669"/>
    <property type="project" value="UniProtKB-EC"/>
</dbReference>
<dbReference type="Pfam" id="PF01510">
    <property type="entry name" value="Amidase_2"/>
    <property type="match status" value="1"/>
</dbReference>
<dbReference type="SMART" id="SM00644">
    <property type="entry name" value="Ami_2"/>
    <property type="match status" value="1"/>
</dbReference>
<feature type="region of interest" description="Disordered" evidence="5">
    <location>
        <begin position="94"/>
        <end position="126"/>
    </location>
</feature>
<accession>A0A4R6SR95</accession>
<comment type="caution">
    <text evidence="8">The sequence shown here is derived from an EMBL/GenBank/DDBJ whole genome shotgun (WGS) entry which is preliminary data.</text>
</comment>
<dbReference type="EC" id="3.5.1.28" evidence="2"/>
<keyword evidence="6" id="KW-0732">Signal</keyword>
<dbReference type="OrthoDB" id="66275at2"/>
<dbReference type="RefSeq" id="WP_133848488.1">
    <property type="nucleotide sequence ID" value="NZ_SNXZ01000001.1"/>
</dbReference>
<dbReference type="SUPFAM" id="SSF53955">
    <property type="entry name" value="Lysozyme-like"/>
    <property type="match status" value="1"/>
</dbReference>
<evidence type="ECO:0000256" key="2">
    <source>
        <dbReference type="ARBA" id="ARBA00011901"/>
    </source>
</evidence>
<dbReference type="InterPro" id="IPR023346">
    <property type="entry name" value="Lysozyme-like_dom_sf"/>
</dbReference>
<evidence type="ECO:0000256" key="4">
    <source>
        <dbReference type="ARBA" id="ARBA00023316"/>
    </source>
</evidence>
<dbReference type="GO" id="GO:0071555">
    <property type="term" value="P:cell wall organization"/>
    <property type="evidence" value="ECO:0007669"/>
    <property type="project" value="UniProtKB-KW"/>
</dbReference>
<protein>
    <recommendedName>
        <fullName evidence="2">N-acetylmuramoyl-L-alanine amidase</fullName>
        <ecNumber evidence="2">3.5.1.28</ecNumber>
    </recommendedName>
</protein>
<dbReference type="CDD" id="cd06583">
    <property type="entry name" value="PGRP"/>
    <property type="match status" value="1"/>
</dbReference>
<dbReference type="PANTHER" id="PTHR30417">
    <property type="entry name" value="N-ACETYLMURAMOYL-L-ALANINE AMIDASE AMID"/>
    <property type="match status" value="1"/>
</dbReference>
<dbReference type="EMBL" id="SNXZ01000001">
    <property type="protein sequence ID" value="TDQ05803.1"/>
    <property type="molecule type" value="Genomic_DNA"/>
</dbReference>
<dbReference type="SUPFAM" id="SSF55846">
    <property type="entry name" value="N-acetylmuramoyl-L-alanine amidase-like"/>
    <property type="match status" value="1"/>
</dbReference>
<evidence type="ECO:0000313" key="9">
    <source>
        <dbReference type="Proteomes" id="UP000295444"/>
    </source>
</evidence>
<dbReference type="Gene3D" id="3.40.80.10">
    <property type="entry name" value="Peptidoglycan recognition protein-like"/>
    <property type="match status" value="1"/>
</dbReference>
<dbReference type="PANTHER" id="PTHR30417:SF1">
    <property type="entry name" value="N-ACETYLMURAMOYL-L-ALANINE AMIDASE AMID"/>
    <property type="match status" value="1"/>
</dbReference>
<evidence type="ECO:0000313" key="8">
    <source>
        <dbReference type="EMBL" id="TDQ05803.1"/>
    </source>
</evidence>
<evidence type="ECO:0000256" key="3">
    <source>
        <dbReference type="ARBA" id="ARBA00022801"/>
    </source>
</evidence>